<dbReference type="Gene3D" id="2.50.20.10">
    <property type="entry name" value="Lipoprotein localisation LolA/LolB/LppX"/>
    <property type="match status" value="1"/>
</dbReference>
<evidence type="ECO:0000313" key="3">
    <source>
        <dbReference type="EMBL" id="VVE35756.1"/>
    </source>
</evidence>
<dbReference type="RefSeq" id="WP_150698600.1">
    <property type="nucleotide sequence ID" value="NZ_CABPRZ010000017.1"/>
</dbReference>
<proteinExistence type="predicted"/>
<reference evidence="3 4" key="1">
    <citation type="submission" date="2019-08" db="EMBL/GenBank/DDBJ databases">
        <authorList>
            <person name="Peeters C."/>
        </authorList>
    </citation>
    <scope>NUCLEOTIDE SEQUENCE [LARGE SCALE GENOMIC DNA]</scope>
    <source>
        <strain evidence="3 4">LMG 30175</strain>
    </source>
</reference>
<dbReference type="SUPFAM" id="SSF89392">
    <property type="entry name" value="Prokaryotic lipoproteins and lipoprotein localization factors"/>
    <property type="match status" value="1"/>
</dbReference>
<name>A0A5E4XHJ9_9BURK</name>
<dbReference type="EMBL" id="CABPRZ010000017">
    <property type="protein sequence ID" value="VVE35756.1"/>
    <property type="molecule type" value="Genomic_DNA"/>
</dbReference>
<evidence type="ECO:0000313" key="4">
    <source>
        <dbReference type="Proteomes" id="UP000414233"/>
    </source>
</evidence>
<dbReference type="Proteomes" id="UP000414233">
    <property type="component" value="Unassembled WGS sequence"/>
</dbReference>
<keyword evidence="4" id="KW-1185">Reference proteome</keyword>
<evidence type="ECO:0000256" key="1">
    <source>
        <dbReference type="ARBA" id="ARBA00022729"/>
    </source>
</evidence>
<feature type="chain" id="PRO_5022965377" description="DUF1571 domain-containing protein" evidence="2">
    <location>
        <begin position="22"/>
        <end position="229"/>
    </location>
</feature>
<keyword evidence="1 2" id="KW-0732">Signal</keyword>
<protein>
    <recommendedName>
        <fullName evidence="5">DUF1571 domain-containing protein</fullName>
    </recommendedName>
</protein>
<organism evidence="3 4">
    <name type="scientific">Pandoraea terrae</name>
    <dbReference type="NCBI Taxonomy" id="1537710"/>
    <lineage>
        <taxon>Bacteria</taxon>
        <taxon>Pseudomonadati</taxon>
        <taxon>Pseudomonadota</taxon>
        <taxon>Betaproteobacteria</taxon>
        <taxon>Burkholderiales</taxon>
        <taxon>Burkholderiaceae</taxon>
        <taxon>Pandoraea</taxon>
    </lineage>
</organism>
<gene>
    <name evidence="3" type="ORF">PTE30175_03791</name>
</gene>
<accession>A0A5E4XHJ9</accession>
<sequence length="229" mass="24909">MLTFALAAYAAVALSTAGTHADPLAAALARFDALTAYRVTLRSTDGHARQELRYVYKKPGWVRMEFVTPHPGAALVYNPQTREVTLWPRGPDRFPTLLLSPDNPLLRGPHGHRVNHADVGEMLTQARMLATRGTLIEFGTEIVGGRPARHVAAIDADTSGVTGAPHRFDIWLSLDAQFPMKVETTDAHGKRIETVLMDDAEIDPVLPAALFETRTAGSKATTVPTERAP</sequence>
<evidence type="ECO:0008006" key="5">
    <source>
        <dbReference type="Google" id="ProtNLM"/>
    </source>
</evidence>
<evidence type="ECO:0000256" key="2">
    <source>
        <dbReference type="SAM" id="SignalP"/>
    </source>
</evidence>
<feature type="signal peptide" evidence="2">
    <location>
        <begin position="1"/>
        <end position="21"/>
    </location>
</feature>
<dbReference type="OrthoDB" id="8549004at2"/>
<dbReference type="AlphaFoldDB" id="A0A5E4XHJ9"/>
<dbReference type="InterPro" id="IPR029046">
    <property type="entry name" value="LolA/LolB/LppX"/>
</dbReference>